<evidence type="ECO:0000256" key="2">
    <source>
        <dbReference type="SAM" id="SignalP"/>
    </source>
</evidence>
<keyword evidence="4" id="KW-1185">Reference proteome</keyword>
<dbReference type="GO" id="GO:0043065">
    <property type="term" value="P:positive regulation of apoptotic process"/>
    <property type="evidence" value="ECO:0007669"/>
    <property type="project" value="TreeGrafter"/>
</dbReference>
<feature type="compositionally biased region" description="Basic and acidic residues" evidence="1">
    <location>
        <begin position="111"/>
        <end position="126"/>
    </location>
</feature>
<feature type="region of interest" description="Disordered" evidence="1">
    <location>
        <begin position="80"/>
        <end position="160"/>
    </location>
</feature>
<feature type="signal peptide" evidence="2">
    <location>
        <begin position="1"/>
        <end position="26"/>
    </location>
</feature>
<reference evidence="3" key="1">
    <citation type="thesis" date="2020" institute="ProQuest LLC" country="789 East Eisenhower Parkway, Ann Arbor, MI, USA">
        <title>Comparative Genomics and Chromosome Evolution.</title>
        <authorList>
            <person name="Mudd A.B."/>
        </authorList>
    </citation>
    <scope>NUCLEOTIDE SEQUENCE</scope>
    <source>
        <strain evidence="3">237g6f4</strain>
        <tissue evidence="3">Blood</tissue>
    </source>
</reference>
<dbReference type="EMBL" id="WNYA01000007">
    <property type="protein sequence ID" value="KAG8564341.1"/>
    <property type="molecule type" value="Genomic_DNA"/>
</dbReference>
<evidence type="ECO:0000256" key="1">
    <source>
        <dbReference type="SAM" id="MobiDB-lite"/>
    </source>
</evidence>
<organism evidence="3 4">
    <name type="scientific">Engystomops pustulosus</name>
    <name type="common">Tungara frog</name>
    <name type="synonym">Physalaemus pustulosus</name>
    <dbReference type="NCBI Taxonomy" id="76066"/>
    <lineage>
        <taxon>Eukaryota</taxon>
        <taxon>Metazoa</taxon>
        <taxon>Chordata</taxon>
        <taxon>Craniata</taxon>
        <taxon>Vertebrata</taxon>
        <taxon>Euteleostomi</taxon>
        <taxon>Amphibia</taxon>
        <taxon>Batrachia</taxon>
        <taxon>Anura</taxon>
        <taxon>Neobatrachia</taxon>
        <taxon>Hyloidea</taxon>
        <taxon>Leptodactylidae</taxon>
        <taxon>Leiuperinae</taxon>
        <taxon>Engystomops</taxon>
    </lineage>
</organism>
<dbReference type="AlphaFoldDB" id="A0AAV7ASW2"/>
<keyword evidence="2" id="KW-0732">Signal</keyword>
<dbReference type="PANTHER" id="PTHR15093">
    <property type="entry name" value="PROSTATE APOPTOSIS RESPONSE PROTEIN PAR-4"/>
    <property type="match status" value="1"/>
</dbReference>
<dbReference type="GO" id="GO:0006915">
    <property type="term" value="P:apoptotic process"/>
    <property type="evidence" value="ECO:0007669"/>
    <property type="project" value="InterPro"/>
</dbReference>
<dbReference type="PANTHER" id="PTHR15093:SF1">
    <property type="entry name" value="PRKC APOPTOSIS WT1 REGULATOR PROTEIN"/>
    <property type="match status" value="1"/>
</dbReference>
<proteinExistence type="predicted"/>
<comment type="caution">
    <text evidence="3">The sequence shown here is derived from an EMBL/GenBank/DDBJ whole genome shotgun (WGS) entry which is preliminary data.</text>
</comment>
<name>A0AAV7ASW2_ENGPU</name>
<dbReference type="Proteomes" id="UP000824782">
    <property type="component" value="Unassembled WGS sequence"/>
</dbReference>
<gene>
    <name evidence="3" type="ORF">GDO81_016424</name>
</gene>
<feature type="chain" id="PRO_5043596878" evidence="2">
    <location>
        <begin position="27"/>
        <end position="160"/>
    </location>
</feature>
<dbReference type="InterPro" id="IPR026117">
    <property type="entry name" value="Par-4"/>
</dbReference>
<sequence length="160" mass="18120">MSTCMPMPPTGCSLCLLVYITAPMSCITKPKMSRDMKNSNAEQVPFMEEWKARRERMRLRSSSSMAGSRSIDIQVQQEVERQTQTWSSHIGQASDKEAVFNKVQSPGAVDVEAHDPVTSKTKEKKGSTQKKHRTQIEKRKLREKRRPTGIVNLIQTGDPE</sequence>
<accession>A0AAV7ASW2</accession>
<evidence type="ECO:0000313" key="3">
    <source>
        <dbReference type="EMBL" id="KAG8564341.1"/>
    </source>
</evidence>
<dbReference type="GO" id="GO:0005737">
    <property type="term" value="C:cytoplasm"/>
    <property type="evidence" value="ECO:0007669"/>
    <property type="project" value="TreeGrafter"/>
</dbReference>
<protein>
    <submittedName>
        <fullName evidence="3">Uncharacterized protein</fullName>
    </submittedName>
</protein>
<evidence type="ECO:0000313" key="4">
    <source>
        <dbReference type="Proteomes" id="UP000824782"/>
    </source>
</evidence>